<dbReference type="AlphaFoldDB" id="A0A4R5DMK8"/>
<feature type="compositionally biased region" description="Polar residues" evidence="1">
    <location>
        <begin position="58"/>
        <end position="75"/>
    </location>
</feature>
<evidence type="ECO:0000313" key="4">
    <source>
        <dbReference type="Proteomes" id="UP000294850"/>
    </source>
</evidence>
<dbReference type="EMBL" id="SMFL01000007">
    <property type="protein sequence ID" value="TDE13221.1"/>
    <property type="molecule type" value="Genomic_DNA"/>
</dbReference>
<keyword evidence="4" id="KW-1185">Reference proteome</keyword>
<dbReference type="Proteomes" id="UP000294850">
    <property type="component" value="Unassembled WGS sequence"/>
</dbReference>
<accession>A0A4R5DMK8</accession>
<sequence length="174" mass="20161">MFTTNPWAVYVYVAGPVIAGYYLFAVARFYRREITVRISSRRSLKTKLVEPWKETNEPLAQSEQQQIDYSQTSDQPLGGSKKIFPPVSLWKNRVLHGQEQSLAEHLTYLIEEAHEKDYDKQELILLLQMTIRDYVDLEGTQFQSAINECIETECAKYGSIHLGEEDKAAIWNRV</sequence>
<comment type="caution">
    <text evidence="3">The sequence shown here is derived from an EMBL/GenBank/DDBJ whole genome shotgun (WGS) entry which is preliminary data.</text>
</comment>
<gene>
    <name evidence="3" type="ORF">E0F88_19400</name>
</gene>
<feature type="region of interest" description="Disordered" evidence="1">
    <location>
        <begin position="55"/>
        <end position="78"/>
    </location>
</feature>
<dbReference type="RefSeq" id="WP_131959942.1">
    <property type="nucleotide sequence ID" value="NZ_SMFL01000007.1"/>
</dbReference>
<proteinExistence type="predicted"/>
<keyword evidence="2" id="KW-1133">Transmembrane helix</keyword>
<organism evidence="3 4">
    <name type="scientific">Dyadobacter psychrotolerans</name>
    <dbReference type="NCBI Taxonomy" id="2541721"/>
    <lineage>
        <taxon>Bacteria</taxon>
        <taxon>Pseudomonadati</taxon>
        <taxon>Bacteroidota</taxon>
        <taxon>Cytophagia</taxon>
        <taxon>Cytophagales</taxon>
        <taxon>Spirosomataceae</taxon>
        <taxon>Dyadobacter</taxon>
    </lineage>
</organism>
<evidence type="ECO:0000313" key="3">
    <source>
        <dbReference type="EMBL" id="TDE13221.1"/>
    </source>
</evidence>
<feature type="transmembrane region" description="Helical" evidence="2">
    <location>
        <begin position="6"/>
        <end position="30"/>
    </location>
</feature>
<keyword evidence="2" id="KW-0472">Membrane</keyword>
<name>A0A4R5DMK8_9BACT</name>
<evidence type="ECO:0000256" key="1">
    <source>
        <dbReference type="SAM" id="MobiDB-lite"/>
    </source>
</evidence>
<keyword evidence="2" id="KW-0812">Transmembrane</keyword>
<evidence type="ECO:0000256" key="2">
    <source>
        <dbReference type="SAM" id="Phobius"/>
    </source>
</evidence>
<reference evidence="3 4" key="1">
    <citation type="submission" date="2019-03" db="EMBL/GenBank/DDBJ databases">
        <title>Dyadobacter AR-3-6 sp. nov., isolated from arctic soil.</title>
        <authorList>
            <person name="Chaudhary D.K."/>
        </authorList>
    </citation>
    <scope>NUCLEOTIDE SEQUENCE [LARGE SCALE GENOMIC DNA]</scope>
    <source>
        <strain evidence="3 4">AR-3-6</strain>
    </source>
</reference>
<protein>
    <submittedName>
        <fullName evidence="3">Uncharacterized protein</fullName>
    </submittedName>
</protein>
<dbReference type="OrthoDB" id="949965at2"/>